<dbReference type="PRINTS" id="PR00385">
    <property type="entry name" value="P450"/>
</dbReference>
<name>A0ABD1U6A5_9LAMI</name>
<keyword evidence="8" id="KW-0503">Monooxygenase</keyword>
<dbReference type="Gene3D" id="1.10.630.10">
    <property type="entry name" value="Cytochrome P450"/>
    <property type="match status" value="1"/>
</dbReference>
<evidence type="ECO:0000313" key="9">
    <source>
        <dbReference type="EMBL" id="KAL2520544.1"/>
    </source>
</evidence>
<dbReference type="InterPro" id="IPR036396">
    <property type="entry name" value="Cyt_P450_sf"/>
</dbReference>
<evidence type="ECO:0000256" key="4">
    <source>
        <dbReference type="ARBA" id="ARBA00022989"/>
    </source>
</evidence>
<dbReference type="SUPFAM" id="SSF48264">
    <property type="entry name" value="Cytochrome P450"/>
    <property type="match status" value="1"/>
</dbReference>
<keyword evidence="2" id="KW-0812">Transmembrane</keyword>
<dbReference type="GO" id="GO:0004497">
    <property type="term" value="F:monooxygenase activity"/>
    <property type="evidence" value="ECO:0007669"/>
    <property type="project" value="UniProtKB-KW"/>
</dbReference>
<comment type="subcellular location">
    <subcellularLocation>
        <location evidence="1">Membrane</location>
        <topology evidence="1">Single-pass membrane protein</topology>
    </subcellularLocation>
</comment>
<comment type="similarity">
    <text evidence="8">Belongs to the cytochrome P450 family.</text>
</comment>
<protein>
    <submittedName>
        <fullName evidence="9">Cytochrome</fullName>
    </submittedName>
</protein>
<dbReference type="InterPro" id="IPR001128">
    <property type="entry name" value="Cyt_P450"/>
</dbReference>
<evidence type="ECO:0000313" key="10">
    <source>
        <dbReference type="Proteomes" id="UP001604277"/>
    </source>
</evidence>
<gene>
    <name evidence="9" type="ORF">Fot_24467</name>
</gene>
<dbReference type="EMBL" id="JBFOLJ010000007">
    <property type="protein sequence ID" value="KAL2520544.1"/>
    <property type="molecule type" value="Genomic_DNA"/>
</dbReference>
<dbReference type="GO" id="GO:0016020">
    <property type="term" value="C:membrane"/>
    <property type="evidence" value="ECO:0007669"/>
    <property type="project" value="UniProtKB-SubCell"/>
</dbReference>
<evidence type="ECO:0000256" key="6">
    <source>
        <dbReference type="ARBA" id="ARBA00023004"/>
    </source>
</evidence>
<evidence type="ECO:0000256" key="7">
    <source>
        <dbReference type="PIRSR" id="PIRSR602401-1"/>
    </source>
</evidence>
<reference evidence="10" key="1">
    <citation type="submission" date="2024-07" db="EMBL/GenBank/DDBJ databases">
        <title>Two chromosome-level genome assemblies of Korean endemic species Abeliophyllum distichum and Forsythia ovata (Oleaceae).</title>
        <authorList>
            <person name="Jang H."/>
        </authorList>
    </citation>
    <scope>NUCLEOTIDE SEQUENCE [LARGE SCALE GENOMIC DNA]</scope>
</reference>
<dbReference type="Proteomes" id="UP001604277">
    <property type="component" value="Unassembled WGS sequence"/>
</dbReference>
<dbReference type="GO" id="GO:0046872">
    <property type="term" value="F:metal ion binding"/>
    <property type="evidence" value="ECO:0007669"/>
    <property type="project" value="UniProtKB-KW"/>
</dbReference>
<keyword evidence="6 7" id="KW-0408">Iron</keyword>
<evidence type="ECO:0000256" key="8">
    <source>
        <dbReference type="RuleBase" id="RU000461"/>
    </source>
</evidence>
<dbReference type="PANTHER" id="PTHR24286">
    <property type="entry name" value="CYTOCHROME P450 26"/>
    <property type="match status" value="1"/>
</dbReference>
<keyword evidence="7 8" id="KW-0349">Heme</keyword>
<keyword evidence="4" id="KW-1133">Transmembrane helix</keyword>
<feature type="binding site" description="axial binding residue" evidence="7">
    <location>
        <position position="245"/>
    </location>
    <ligand>
        <name>heme</name>
        <dbReference type="ChEBI" id="CHEBI:30413"/>
    </ligand>
    <ligandPart>
        <name>Fe</name>
        <dbReference type="ChEBI" id="CHEBI:18248"/>
    </ligandPart>
</feature>
<organism evidence="9 10">
    <name type="scientific">Forsythia ovata</name>
    <dbReference type="NCBI Taxonomy" id="205694"/>
    <lineage>
        <taxon>Eukaryota</taxon>
        <taxon>Viridiplantae</taxon>
        <taxon>Streptophyta</taxon>
        <taxon>Embryophyta</taxon>
        <taxon>Tracheophyta</taxon>
        <taxon>Spermatophyta</taxon>
        <taxon>Magnoliopsida</taxon>
        <taxon>eudicotyledons</taxon>
        <taxon>Gunneridae</taxon>
        <taxon>Pentapetalae</taxon>
        <taxon>asterids</taxon>
        <taxon>lamiids</taxon>
        <taxon>Lamiales</taxon>
        <taxon>Oleaceae</taxon>
        <taxon>Forsythieae</taxon>
        <taxon>Forsythia</taxon>
    </lineage>
</organism>
<dbReference type="PROSITE" id="PS00086">
    <property type="entry name" value="CYTOCHROME_P450"/>
    <property type="match status" value="1"/>
</dbReference>
<keyword evidence="10" id="KW-1185">Reference proteome</keyword>
<accession>A0ABD1U6A5</accession>
<dbReference type="Pfam" id="PF00067">
    <property type="entry name" value="p450"/>
    <property type="match status" value="1"/>
</dbReference>
<evidence type="ECO:0000256" key="1">
    <source>
        <dbReference type="ARBA" id="ARBA00004167"/>
    </source>
</evidence>
<keyword evidence="5 8" id="KW-0560">Oxidoreductase</keyword>
<dbReference type="AlphaFoldDB" id="A0ABD1U6A5"/>
<sequence>MKVAFDAMCDMLMSVIDASLLEQLERDVTAISDAMLSFPVMIPGTRYYQGMKARKKLMKNLKAMIKRRRNRKESPEDFLQSMLDRDSYPPNEKLDDEEILDNLLTLIVAGQSTTASAIMWCVKFLDENKEVQNRLREEQLSIMRNKPKEALFSHEDLKNMSYGSKVVKETLRMSNVLLWYPRVALDDCTIEGFEIKKGWHVNVDATHIHYNPAIYKDPLSFNPSRFDEMQKPYSYIPFGSGPRTCLGINMAKLTMLVFISRLTSGYTWTVDDQDLSLEKKAHIPRLRSGCPITLKSLNSGNI</sequence>
<dbReference type="PANTHER" id="PTHR24286:SF235">
    <property type="entry name" value="CYTOCHROME P450"/>
    <property type="match status" value="1"/>
</dbReference>
<dbReference type="PRINTS" id="PR00463">
    <property type="entry name" value="EP450I"/>
</dbReference>
<dbReference type="InterPro" id="IPR017972">
    <property type="entry name" value="Cyt_P450_CS"/>
</dbReference>
<evidence type="ECO:0000256" key="3">
    <source>
        <dbReference type="ARBA" id="ARBA00022723"/>
    </source>
</evidence>
<evidence type="ECO:0000256" key="5">
    <source>
        <dbReference type="ARBA" id="ARBA00023002"/>
    </source>
</evidence>
<comment type="cofactor">
    <cofactor evidence="7">
        <name>heme</name>
        <dbReference type="ChEBI" id="CHEBI:30413"/>
    </cofactor>
</comment>
<keyword evidence="3 7" id="KW-0479">Metal-binding</keyword>
<proteinExistence type="inferred from homology"/>
<comment type="caution">
    <text evidence="9">The sequence shown here is derived from an EMBL/GenBank/DDBJ whole genome shotgun (WGS) entry which is preliminary data.</text>
</comment>
<dbReference type="InterPro" id="IPR002401">
    <property type="entry name" value="Cyt_P450_E_grp-I"/>
</dbReference>
<keyword evidence="4" id="KW-0472">Membrane</keyword>
<evidence type="ECO:0000256" key="2">
    <source>
        <dbReference type="ARBA" id="ARBA00022692"/>
    </source>
</evidence>